<evidence type="ECO:0000313" key="1">
    <source>
        <dbReference type="EMBL" id="KAB1212554.1"/>
    </source>
</evidence>
<dbReference type="AlphaFoldDB" id="A0A6A1VIF7"/>
<name>A0A6A1VIF7_9ROSI</name>
<reference evidence="1 2" key="1">
    <citation type="journal article" date="2019" name="Plant Biotechnol. J.">
        <title>The red bayberry genome and genetic basis of sex determination.</title>
        <authorList>
            <person name="Jia H.M."/>
            <person name="Jia H.J."/>
            <person name="Cai Q.L."/>
            <person name="Wang Y."/>
            <person name="Zhao H.B."/>
            <person name="Yang W.F."/>
            <person name="Wang G.Y."/>
            <person name="Li Y.H."/>
            <person name="Zhan D.L."/>
            <person name="Shen Y.T."/>
            <person name="Niu Q.F."/>
            <person name="Chang L."/>
            <person name="Qiu J."/>
            <person name="Zhao L."/>
            <person name="Xie H.B."/>
            <person name="Fu W.Y."/>
            <person name="Jin J."/>
            <person name="Li X.W."/>
            <person name="Jiao Y."/>
            <person name="Zhou C.C."/>
            <person name="Tu T."/>
            <person name="Chai C.Y."/>
            <person name="Gao J.L."/>
            <person name="Fan L.J."/>
            <person name="van de Weg E."/>
            <person name="Wang J.Y."/>
            <person name="Gao Z.S."/>
        </authorList>
    </citation>
    <scope>NUCLEOTIDE SEQUENCE [LARGE SCALE GENOMIC DNA]</scope>
    <source>
        <tissue evidence="1">Leaves</tissue>
    </source>
</reference>
<keyword evidence="2" id="KW-1185">Reference proteome</keyword>
<dbReference type="EMBL" id="RXIC02000023">
    <property type="protein sequence ID" value="KAB1212554.1"/>
    <property type="molecule type" value="Genomic_DNA"/>
</dbReference>
<evidence type="ECO:0000313" key="2">
    <source>
        <dbReference type="Proteomes" id="UP000516437"/>
    </source>
</evidence>
<proteinExistence type="predicted"/>
<organism evidence="1 2">
    <name type="scientific">Morella rubra</name>
    <name type="common">Chinese bayberry</name>
    <dbReference type="NCBI Taxonomy" id="262757"/>
    <lineage>
        <taxon>Eukaryota</taxon>
        <taxon>Viridiplantae</taxon>
        <taxon>Streptophyta</taxon>
        <taxon>Embryophyta</taxon>
        <taxon>Tracheophyta</taxon>
        <taxon>Spermatophyta</taxon>
        <taxon>Magnoliopsida</taxon>
        <taxon>eudicotyledons</taxon>
        <taxon>Gunneridae</taxon>
        <taxon>Pentapetalae</taxon>
        <taxon>rosids</taxon>
        <taxon>fabids</taxon>
        <taxon>Fagales</taxon>
        <taxon>Myricaceae</taxon>
        <taxon>Morella</taxon>
    </lineage>
</organism>
<dbReference type="Proteomes" id="UP000516437">
    <property type="component" value="Chromosome 5"/>
</dbReference>
<sequence>MAPRRRASSSSQAAQPRESLSLAQHQALIYKRPVVIERVVCLRDFNELEYEGQSIQSNFEERGWAEFLGSTGGVYVDLVRDFYAQVLTVDANVEELTIQGSNCFELLGSRAKLLAVKSYTARGQELYCSRSRSQIARHIHPRHAVLGQPGSATARPVLPRINRLAPIILSPI</sequence>
<accession>A0A6A1VIF7</accession>
<protein>
    <submittedName>
        <fullName evidence="1">Uncharacterized protein</fullName>
    </submittedName>
</protein>
<gene>
    <name evidence="1" type="ORF">CJ030_MR5G006248</name>
</gene>
<comment type="caution">
    <text evidence="1">The sequence shown here is derived from an EMBL/GenBank/DDBJ whole genome shotgun (WGS) entry which is preliminary data.</text>
</comment>